<evidence type="ECO:0000313" key="3">
    <source>
        <dbReference type="Proteomes" id="UP000054893"/>
    </source>
</evidence>
<feature type="transmembrane region" description="Helical" evidence="1">
    <location>
        <begin position="6"/>
        <end position="25"/>
    </location>
</feature>
<proteinExistence type="predicted"/>
<keyword evidence="1" id="KW-1133">Transmembrane helix</keyword>
<evidence type="ECO:0000256" key="1">
    <source>
        <dbReference type="SAM" id="Phobius"/>
    </source>
</evidence>
<keyword evidence="1" id="KW-0472">Membrane</keyword>
<evidence type="ECO:0000313" key="2">
    <source>
        <dbReference type="EMBL" id="SAL51051.1"/>
    </source>
</evidence>
<gene>
    <name evidence="2" type="ORF">AWB64_05424</name>
</gene>
<keyword evidence="1" id="KW-0812">Transmembrane</keyword>
<organism evidence="2 3">
    <name type="scientific">Caballeronia sordidicola</name>
    <name type="common">Burkholderia sordidicola</name>
    <dbReference type="NCBI Taxonomy" id="196367"/>
    <lineage>
        <taxon>Bacteria</taxon>
        <taxon>Pseudomonadati</taxon>
        <taxon>Pseudomonadota</taxon>
        <taxon>Betaproteobacteria</taxon>
        <taxon>Burkholderiales</taxon>
        <taxon>Burkholderiaceae</taxon>
        <taxon>Caballeronia</taxon>
    </lineage>
</organism>
<dbReference type="AlphaFoldDB" id="A0A158I4L0"/>
<dbReference type="Proteomes" id="UP000054893">
    <property type="component" value="Unassembled WGS sequence"/>
</dbReference>
<feature type="transmembrane region" description="Helical" evidence="1">
    <location>
        <begin position="37"/>
        <end position="55"/>
    </location>
</feature>
<name>A0A158I4L0_CABSO</name>
<accession>A0A158I4L0</accession>
<reference evidence="2 3" key="1">
    <citation type="submission" date="2016-01" db="EMBL/GenBank/DDBJ databases">
        <authorList>
            <person name="Oliw E.H."/>
        </authorList>
    </citation>
    <scope>NUCLEOTIDE SEQUENCE [LARGE SCALE GENOMIC DNA]</scope>
    <source>
        <strain evidence="2">LMG 22029</strain>
    </source>
</reference>
<sequence length="79" mass="9161">MYSRFIGLHWIVRRVILAVMFYVIFAVDIGCFPKSDFTVSLMLVSLGGLYLAIGLGRPTLIFIRLLLKVMIILHYWVNR</sequence>
<feature type="transmembrane region" description="Helical" evidence="1">
    <location>
        <begin position="61"/>
        <end position="77"/>
    </location>
</feature>
<protein>
    <submittedName>
        <fullName evidence="2">Uncharacterized protein</fullName>
    </submittedName>
</protein>
<dbReference type="EMBL" id="FCOC02000025">
    <property type="protein sequence ID" value="SAL51051.1"/>
    <property type="molecule type" value="Genomic_DNA"/>
</dbReference>